<dbReference type="STRING" id="755172.HMPREF1863_01802"/>
<sequence length="979" mass="110133">MKGFRRAFLLMILAIAILFSSAPIWAQGNEPVHVYILMDAGSMFPEETRFAGSITDFAERIKRQNPKNRVSVVVKNDTLSEDSYGYFFGNYGGFTHRVNLIFGNGEHTFKDSIARVKELQKKDDPSYRKVLLIIDNDCDILRTADRAFDFVKSDSDYGRYENLVTQGFMDTMKVAEPFCKNQEVYSIRFPIYSGDGGPKEYAAYTIKTFDLKRRMGTLILHSLQNRGFYEMKESNVGEFESVLRRFEKKIIENKRTRVPAPYTITERIISGGDNDRTYDVSVTVEKKPEAAYLKNLRFKLSLPAGYEIVRDNREAGYSAESEVKLDKINGKYSDIQWKIRFRGKMPKPGDKITLTYTNDDYLPERSVKQLDIRSMVLRENYWSFPNFAHLKDHVFSNSYVQSLYDSLPPKERKLIDKGMKHNAGGNCYGMAFTSILANENKLDKERLGLKDYDNRPLKNSDTIAKATKDSAKDIIHLYQSSQFWSAPRDKAFRIRKNKTGVQKLVQYMHDVEKNGAPPVLFSYGYKGSDGKHWSHALVMYHMTASDKTGYDYVIDYYDSNDPGALGSTKLYVNSKSGQFISSTASLNVGKISDIAPRIDALDPFKLKEVADEDSVLFIKPGTVFQLESFESKKRWTIDTRNMDRTDLPWSVLAGGEGDSYYAIALPEKGAGYCLMSTEGAKPVDAMVSYKDQLMEAKAEGAIAFAFKPDGSITLDSAKGRVEAEFVRNSKKGREENYYAVEGTAAGTISLSQTADGLKGEGRLDNAKLRYGDGKKREESKKVGNFTGGYFAGAKATGLPFGDVAERSWYYPAVRYVYEKGLMTGLGADIFSPETSITRAQMAQIIYNMEGGQSAKNPSSFKDVPANHWSFKAVSWAKENNIVAGYGDGSFKPNDPITRQDAVAIMYRYAAKNNEALATKVNLDRFKDRGDLSAYAVKPMAWAVEKGIINGDTSGRLNPKSPMKRAEMAQILKNGEKVLR</sequence>
<keyword evidence="4" id="KW-1185">Reference proteome</keyword>
<dbReference type="Proteomes" id="UP000070442">
    <property type="component" value="Unassembled WGS sequence"/>
</dbReference>
<dbReference type="RefSeq" id="WP_068369975.1">
    <property type="nucleotide sequence ID" value="NZ_KQ960183.1"/>
</dbReference>
<dbReference type="OrthoDB" id="7820733at2"/>
<dbReference type="PROSITE" id="PS51272">
    <property type="entry name" value="SLH"/>
    <property type="match status" value="3"/>
</dbReference>
<reference evidence="4" key="1">
    <citation type="submission" date="2016-01" db="EMBL/GenBank/DDBJ databases">
        <authorList>
            <person name="Mitreva M."/>
            <person name="Pepin K.H."/>
            <person name="Mihindukulasuriya K.A."/>
            <person name="Fulton R."/>
            <person name="Fronick C."/>
            <person name="O'Laughlin M."/>
            <person name="Miner T."/>
            <person name="Herter B."/>
            <person name="Rosa B.A."/>
            <person name="Cordes M."/>
            <person name="Tomlinson C."/>
            <person name="Wollam A."/>
            <person name="Palsikar V.B."/>
            <person name="Mardis E.R."/>
            <person name="Wilson R.K."/>
        </authorList>
    </citation>
    <scope>NUCLEOTIDE SEQUENCE [LARGE SCALE GENOMIC DNA]</scope>
    <source>
        <strain evidence="4">DNF00729</strain>
    </source>
</reference>
<gene>
    <name evidence="3" type="ORF">HMPREF1863_01802</name>
</gene>
<feature type="signal peptide" evidence="1">
    <location>
        <begin position="1"/>
        <end position="26"/>
    </location>
</feature>
<dbReference type="EMBL" id="LSDG01000046">
    <property type="protein sequence ID" value="KXB64883.1"/>
    <property type="molecule type" value="Genomic_DNA"/>
</dbReference>
<feature type="domain" description="SLH" evidence="2">
    <location>
        <begin position="856"/>
        <end position="919"/>
    </location>
</feature>
<dbReference type="AlphaFoldDB" id="A0A134AAX2"/>
<feature type="domain" description="SLH" evidence="2">
    <location>
        <begin position="796"/>
        <end position="855"/>
    </location>
</feature>
<dbReference type="PATRIC" id="fig|755172.3.peg.1758"/>
<evidence type="ECO:0000313" key="4">
    <source>
        <dbReference type="Proteomes" id="UP000070442"/>
    </source>
</evidence>
<evidence type="ECO:0000256" key="1">
    <source>
        <dbReference type="SAM" id="SignalP"/>
    </source>
</evidence>
<dbReference type="Pfam" id="PF00395">
    <property type="entry name" value="SLH"/>
    <property type="match status" value="3"/>
</dbReference>
<feature type="domain" description="SLH" evidence="2">
    <location>
        <begin position="922"/>
        <end position="979"/>
    </location>
</feature>
<dbReference type="InterPro" id="IPR001119">
    <property type="entry name" value="SLH_dom"/>
</dbReference>
<organism evidence="3 4">
    <name type="scientific">Aedoeadaptatus coxii</name>
    <dbReference type="NCBI Taxonomy" id="755172"/>
    <lineage>
        <taxon>Bacteria</taxon>
        <taxon>Bacillati</taxon>
        <taxon>Bacillota</taxon>
        <taxon>Tissierellia</taxon>
        <taxon>Tissierellales</taxon>
        <taxon>Peptoniphilaceae</taxon>
        <taxon>Aedoeadaptatus</taxon>
    </lineage>
</organism>
<name>A0A134AAX2_9FIRM</name>
<dbReference type="PANTHER" id="PTHR43308:SF1">
    <property type="entry name" value="OUTER MEMBRANE PROTEIN ALPHA"/>
    <property type="match status" value="1"/>
</dbReference>
<proteinExistence type="predicted"/>
<comment type="caution">
    <text evidence="3">The sequence shown here is derived from an EMBL/GenBank/DDBJ whole genome shotgun (WGS) entry which is preliminary data.</text>
</comment>
<dbReference type="InterPro" id="IPR051465">
    <property type="entry name" value="Cell_Envelope_Struct_Comp"/>
</dbReference>
<evidence type="ECO:0000313" key="3">
    <source>
        <dbReference type="EMBL" id="KXB64883.1"/>
    </source>
</evidence>
<accession>A0A134AAX2</accession>
<feature type="chain" id="PRO_5038813952" description="SLH domain-containing protein" evidence="1">
    <location>
        <begin position="27"/>
        <end position="979"/>
    </location>
</feature>
<evidence type="ECO:0000259" key="2">
    <source>
        <dbReference type="PROSITE" id="PS51272"/>
    </source>
</evidence>
<dbReference type="PANTHER" id="PTHR43308">
    <property type="entry name" value="OUTER MEMBRANE PROTEIN ALPHA-RELATED"/>
    <property type="match status" value="1"/>
</dbReference>
<protein>
    <recommendedName>
        <fullName evidence="2">SLH domain-containing protein</fullName>
    </recommendedName>
</protein>
<keyword evidence="1" id="KW-0732">Signal</keyword>